<dbReference type="FunFam" id="3.30.465.10:FF:000017">
    <property type="entry name" value="Xanthine dehydrogenase, FAD binding subunit"/>
    <property type="match status" value="1"/>
</dbReference>
<proteinExistence type="predicted"/>
<dbReference type="Gene3D" id="3.30.43.10">
    <property type="entry name" value="Uridine Diphospho-n-acetylenolpyruvylglucosamine Reductase, domain 2"/>
    <property type="match status" value="1"/>
</dbReference>
<dbReference type="PANTHER" id="PTHR42659:SF2">
    <property type="entry name" value="XANTHINE DEHYDROGENASE SUBUNIT C-RELATED"/>
    <property type="match status" value="1"/>
</dbReference>
<reference evidence="5" key="1">
    <citation type="submission" date="2020-05" db="EMBL/GenBank/DDBJ databases">
        <authorList>
            <person name="Chiriac C."/>
            <person name="Salcher M."/>
            <person name="Ghai R."/>
            <person name="Kavagutti S V."/>
        </authorList>
    </citation>
    <scope>NUCLEOTIDE SEQUENCE</scope>
</reference>
<gene>
    <name evidence="5" type="ORF">UFOPK1711_01939</name>
</gene>
<keyword evidence="3" id="KW-0560">Oxidoreductase</keyword>
<dbReference type="SUPFAM" id="SSF56176">
    <property type="entry name" value="FAD-binding/transporter-associated domain-like"/>
    <property type="match status" value="1"/>
</dbReference>
<dbReference type="InterPro" id="IPR016166">
    <property type="entry name" value="FAD-bd_PCMH"/>
</dbReference>
<dbReference type="InterPro" id="IPR016167">
    <property type="entry name" value="FAD-bd_PCMH_sub1"/>
</dbReference>
<dbReference type="Pfam" id="PF00941">
    <property type="entry name" value="FAD_binding_5"/>
    <property type="match status" value="1"/>
</dbReference>
<protein>
    <submittedName>
        <fullName evidence="5">Unannotated protein</fullName>
    </submittedName>
</protein>
<dbReference type="GO" id="GO:0016491">
    <property type="term" value="F:oxidoreductase activity"/>
    <property type="evidence" value="ECO:0007669"/>
    <property type="project" value="UniProtKB-KW"/>
</dbReference>
<feature type="domain" description="FAD-binding PCMH-type" evidence="4">
    <location>
        <begin position="1"/>
        <end position="177"/>
    </location>
</feature>
<dbReference type="Pfam" id="PF03450">
    <property type="entry name" value="CO_deh_flav_C"/>
    <property type="match status" value="1"/>
</dbReference>
<evidence type="ECO:0000256" key="1">
    <source>
        <dbReference type="ARBA" id="ARBA00022630"/>
    </source>
</evidence>
<evidence type="ECO:0000259" key="4">
    <source>
        <dbReference type="PROSITE" id="PS51387"/>
    </source>
</evidence>
<name>A0A6J6FZ93_9ZZZZ</name>
<evidence type="ECO:0000313" key="5">
    <source>
        <dbReference type="EMBL" id="CAB4593069.1"/>
    </source>
</evidence>
<dbReference type="InterPro" id="IPR005107">
    <property type="entry name" value="CO_DH_flav_C"/>
</dbReference>
<dbReference type="Gene3D" id="3.30.465.10">
    <property type="match status" value="1"/>
</dbReference>
<keyword evidence="2" id="KW-0274">FAD</keyword>
<dbReference type="InterPro" id="IPR002346">
    <property type="entry name" value="Mopterin_DH_FAD-bd"/>
</dbReference>
<accession>A0A6J6FZ93</accession>
<dbReference type="GO" id="GO:0071949">
    <property type="term" value="F:FAD binding"/>
    <property type="evidence" value="ECO:0007669"/>
    <property type="project" value="InterPro"/>
</dbReference>
<dbReference type="InterPro" id="IPR016169">
    <property type="entry name" value="FAD-bd_PCMH_sub2"/>
</dbReference>
<dbReference type="EMBL" id="CAEZTR010000197">
    <property type="protein sequence ID" value="CAB4593069.1"/>
    <property type="molecule type" value="Genomic_DNA"/>
</dbReference>
<evidence type="ECO:0000256" key="3">
    <source>
        <dbReference type="ARBA" id="ARBA00023002"/>
    </source>
</evidence>
<dbReference type="InterPro" id="IPR036318">
    <property type="entry name" value="FAD-bd_PCMH-like_sf"/>
</dbReference>
<evidence type="ECO:0000256" key="2">
    <source>
        <dbReference type="ARBA" id="ARBA00022827"/>
    </source>
</evidence>
<dbReference type="SMART" id="SM01092">
    <property type="entry name" value="CO_deh_flav_C"/>
    <property type="match status" value="1"/>
</dbReference>
<organism evidence="5">
    <name type="scientific">freshwater metagenome</name>
    <dbReference type="NCBI Taxonomy" id="449393"/>
    <lineage>
        <taxon>unclassified sequences</taxon>
        <taxon>metagenomes</taxon>
        <taxon>ecological metagenomes</taxon>
    </lineage>
</organism>
<dbReference type="AlphaFoldDB" id="A0A6J6FZ93"/>
<keyword evidence="1" id="KW-0285">Flavoprotein</keyword>
<dbReference type="InterPro" id="IPR036683">
    <property type="entry name" value="CO_DH_flav_C_dom_sf"/>
</dbReference>
<dbReference type="InterPro" id="IPR051312">
    <property type="entry name" value="Diverse_Substr_Oxidored"/>
</dbReference>
<dbReference type="SUPFAM" id="SSF55447">
    <property type="entry name" value="CO dehydrogenase flavoprotein C-terminal domain-like"/>
    <property type="match status" value="1"/>
</dbReference>
<sequence>MIPASFDYVRADSVDAALAALTEHGEEAKLLAGGHSLLPLMKLRLAAPSVLVDVGRLDDLRYINDAGDHIAIGALTRHRDLEISTMLAADAPLLAHAAGHVGDPQVRHRGTLGGSLAHADPASDLPAVILAMGGTLVATGPNGSREIAASDFFTGFLESALAPDELLTEIRVPKLDTQGWSFQKFNRRAQDWAIVGVATVRANGSTGVALVNMGSTPLLASAVMDAVKSGANAADAAAFANEGTEAQSDINASSEYREHLARVLVRRSLEESGLA</sequence>
<dbReference type="PROSITE" id="PS51387">
    <property type="entry name" value="FAD_PCMH"/>
    <property type="match status" value="1"/>
</dbReference>
<dbReference type="PANTHER" id="PTHR42659">
    <property type="entry name" value="XANTHINE DEHYDROGENASE SUBUNIT C-RELATED"/>
    <property type="match status" value="1"/>
</dbReference>
<dbReference type="Gene3D" id="3.30.390.50">
    <property type="entry name" value="CO dehydrogenase flavoprotein, C-terminal domain"/>
    <property type="match status" value="1"/>
</dbReference>